<evidence type="ECO:0000313" key="3">
    <source>
        <dbReference type="Proteomes" id="UP000178912"/>
    </source>
</evidence>
<dbReference type="Proteomes" id="UP000178912">
    <property type="component" value="Unassembled WGS sequence"/>
</dbReference>
<keyword evidence="3" id="KW-1185">Reference proteome</keyword>
<dbReference type="OrthoDB" id="3563657at2759"/>
<evidence type="ECO:0000313" key="2">
    <source>
        <dbReference type="EMBL" id="CZS94091.1"/>
    </source>
</evidence>
<dbReference type="AlphaFoldDB" id="A0A1E1K7X9"/>
<sequence>MSWTPREFPVLWCCPVTLTHREAIRFSNSSPKFNYIKVQGDTPAQNDTINKNLLTFEKVARRKTRLALIARDERHAKGDVKVDYSSGSDNDEEYGLNADVLDDGGMIVGDDHEEDQEEGRRRKRKMCP</sequence>
<feature type="region of interest" description="Disordered" evidence="1">
    <location>
        <begin position="105"/>
        <end position="128"/>
    </location>
</feature>
<evidence type="ECO:0000256" key="1">
    <source>
        <dbReference type="SAM" id="MobiDB-lite"/>
    </source>
</evidence>
<protein>
    <submittedName>
        <fullName evidence="2">Uncharacterized protein</fullName>
    </submittedName>
</protein>
<proteinExistence type="predicted"/>
<reference evidence="3" key="1">
    <citation type="submission" date="2016-03" db="EMBL/GenBank/DDBJ databases">
        <authorList>
            <person name="Guldener U."/>
        </authorList>
    </citation>
    <scope>NUCLEOTIDE SEQUENCE [LARGE SCALE GENOMIC DNA]</scope>
    <source>
        <strain evidence="3">04CH-RAC-A.6.1</strain>
    </source>
</reference>
<accession>A0A1E1K7X9</accession>
<name>A0A1E1K7X9_9HELO</name>
<gene>
    <name evidence="2" type="ORF">RAG0_04124</name>
</gene>
<dbReference type="EMBL" id="FJUX01000017">
    <property type="protein sequence ID" value="CZS94091.1"/>
    <property type="molecule type" value="Genomic_DNA"/>
</dbReference>
<organism evidence="2 3">
    <name type="scientific">Rhynchosporium agropyri</name>
    <dbReference type="NCBI Taxonomy" id="914238"/>
    <lineage>
        <taxon>Eukaryota</taxon>
        <taxon>Fungi</taxon>
        <taxon>Dikarya</taxon>
        <taxon>Ascomycota</taxon>
        <taxon>Pezizomycotina</taxon>
        <taxon>Leotiomycetes</taxon>
        <taxon>Helotiales</taxon>
        <taxon>Ploettnerulaceae</taxon>
        <taxon>Rhynchosporium</taxon>
    </lineage>
</organism>